<feature type="domain" description="DUF8163" evidence="2">
    <location>
        <begin position="25"/>
        <end position="181"/>
    </location>
</feature>
<evidence type="ECO:0000313" key="4">
    <source>
        <dbReference type="Proteomes" id="UP000236584"/>
    </source>
</evidence>
<feature type="transmembrane region" description="Helical" evidence="1">
    <location>
        <begin position="125"/>
        <end position="143"/>
    </location>
</feature>
<feature type="transmembrane region" description="Helical" evidence="1">
    <location>
        <begin position="149"/>
        <end position="167"/>
    </location>
</feature>
<feature type="transmembrane region" description="Helical" evidence="1">
    <location>
        <begin position="32"/>
        <end position="65"/>
    </location>
</feature>
<dbReference type="Proteomes" id="UP000236584">
    <property type="component" value="Chromosome"/>
</dbReference>
<keyword evidence="4" id="KW-1185">Reference proteome</keyword>
<feature type="transmembrane region" description="Helical" evidence="1">
    <location>
        <begin position="77"/>
        <end position="104"/>
    </location>
</feature>
<evidence type="ECO:0000313" key="3">
    <source>
        <dbReference type="EMBL" id="AUV82537.1"/>
    </source>
</evidence>
<keyword evidence="1" id="KW-0472">Membrane</keyword>
<evidence type="ECO:0000256" key="1">
    <source>
        <dbReference type="SAM" id="Phobius"/>
    </source>
</evidence>
<keyword evidence="1" id="KW-1133">Transmembrane helix</keyword>
<name>A0A2I8VKS5_9EURY</name>
<dbReference type="Pfam" id="PF26496">
    <property type="entry name" value="DUF8163"/>
    <property type="match status" value="1"/>
</dbReference>
<dbReference type="KEGG" id="srub:C2R22_13550"/>
<accession>A0A2I8VKS5</accession>
<dbReference type="AlphaFoldDB" id="A0A2I8VKS5"/>
<proteinExistence type="predicted"/>
<keyword evidence="1" id="KW-0812">Transmembrane</keyword>
<evidence type="ECO:0000259" key="2">
    <source>
        <dbReference type="Pfam" id="PF26496"/>
    </source>
</evidence>
<dbReference type="EMBL" id="CP026309">
    <property type="protein sequence ID" value="AUV82537.1"/>
    <property type="molecule type" value="Genomic_DNA"/>
</dbReference>
<dbReference type="InterPro" id="IPR058477">
    <property type="entry name" value="DUF8163"/>
</dbReference>
<reference evidence="3 4" key="1">
    <citation type="submission" date="2018-01" db="EMBL/GenBank/DDBJ databases">
        <title>Complete genome sequence of Salinigranum rubrum GX10T, an extremely halophilic archaeon isolated from a marine solar saltern.</title>
        <authorList>
            <person name="Han S."/>
        </authorList>
    </citation>
    <scope>NUCLEOTIDE SEQUENCE [LARGE SCALE GENOMIC DNA]</scope>
    <source>
        <strain evidence="3 4">GX10</strain>
    </source>
</reference>
<organism evidence="3 4">
    <name type="scientific">Salinigranum rubrum</name>
    <dbReference type="NCBI Taxonomy" id="755307"/>
    <lineage>
        <taxon>Archaea</taxon>
        <taxon>Methanobacteriati</taxon>
        <taxon>Methanobacteriota</taxon>
        <taxon>Stenosarchaea group</taxon>
        <taxon>Halobacteria</taxon>
        <taxon>Halobacteriales</taxon>
        <taxon>Haloferacaceae</taxon>
        <taxon>Salinigranum</taxon>
    </lineage>
</organism>
<gene>
    <name evidence="3" type="ORF">C2R22_13550</name>
</gene>
<sequence length="185" mass="19518">MSLRSGASRLRSGVSLSNLVPDARPRDEWTLLGLFGLVVTGVVFSFVGGLFGALLALVFGVIWLFAPTVYSYALGHVLALGISAQAVTAVELLFIEMGLVAVLLGPLITPRDESGTENRIRSLRSRSVIGAGSALFAVVVVGLAAVDLLWLNATLLVAVGVLVAYALHRYERVALGLADDERSVE</sequence>
<protein>
    <recommendedName>
        <fullName evidence="2">DUF8163 domain-containing protein</fullName>
    </recommendedName>
</protein>